<name>A0A087GPY4_ARAAL</name>
<gene>
    <name evidence="3" type="ordered locus">AALP_Aa6g178800</name>
</gene>
<dbReference type="InterPro" id="IPR008974">
    <property type="entry name" value="TRAF-like"/>
</dbReference>
<proteinExistence type="predicted"/>
<dbReference type="AlphaFoldDB" id="A0A087GPY4"/>
<dbReference type="OrthoDB" id="289038at2759"/>
<dbReference type="PROSITE" id="PS50144">
    <property type="entry name" value="MATH"/>
    <property type="match status" value="1"/>
</dbReference>
<feature type="domain" description="MATH" evidence="2">
    <location>
        <begin position="1"/>
        <end position="127"/>
    </location>
</feature>
<dbReference type="Gramene" id="KFK31936">
    <property type="protein sequence ID" value="KFK31936"/>
    <property type="gene ID" value="AALP_AA6G178800"/>
</dbReference>
<dbReference type="SMART" id="SM00061">
    <property type="entry name" value="MATH"/>
    <property type="match status" value="1"/>
</dbReference>
<evidence type="ECO:0000256" key="1">
    <source>
        <dbReference type="ARBA" id="ARBA00023054"/>
    </source>
</evidence>
<dbReference type="eggNOG" id="KOG1987">
    <property type="taxonomic scope" value="Eukaryota"/>
</dbReference>
<evidence type="ECO:0000313" key="3">
    <source>
        <dbReference type="EMBL" id="KFK31936.1"/>
    </source>
</evidence>
<dbReference type="PANTHER" id="PTHR46236">
    <property type="entry name" value="TRAF-LIKE SUPERFAMILY PROTEIN"/>
    <property type="match status" value="1"/>
</dbReference>
<protein>
    <recommendedName>
        <fullName evidence="2">MATH domain-containing protein</fullName>
    </recommendedName>
</protein>
<evidence type="ECO:0000313" key="4">
    <source>
        <dbReference type="Proteomes" id="UP000029120"/>
    </source>
</evidence>
<dbReference type="SUPFAM" id="SSF49599">
    <property type="entry name" value="TRAF domain-like"/>
    <property type="match status" value="1"/>
</dbReference>
<reference evidence="4" key="1">
    <citation type="journal article" date="2015" name="Nat. Plants">
        <title>Genome expansion of Arabis alpina linked with retrotransposition and reduced symmetric DNA methylation.</title>
        <authorList>
            <person name="Willing E.M."/>
            <person name="Rawat V."/>
            <person name="Mandakova T."/>
            <person name="Maumus F."/>
            <person name="James G.V."/>
            <person name="Nordstroem K.J."/>
            <person name="Becker C."/>
            <person name="Warthmann N."/>
            <person name="Chica C."/>
            <person name="Szarzynska B."/>
            <person name="Zytnicki M."/>
            <person name="Albani M.C."/>
            <person name="Kiefer C."/>
            <person name="Bergonzi S."/>
            <person name="Castaings L."/>
            <person name="Mateos J.L."/>
            <person name="Berns M.C."/>
            <person name="Bujdoso N."/>
            <person name="Piofczyk T."/>
            <person name="de Lorenzo L."/>
            <person name="Barrero-Sicilia C."/>
            <person name="Mateos I."/>
            <person name="Piednoel M."/>
            <person name="Hagmann J."/>
            <person name="Chen-Min-Tao R."/>
            <person name="Iglesias-Fernandez R."/>
            <person name="Schuster S.C."/>
            <person name="Alonso-Blanco C."/>
            <person name="Roudier F."/>
            <person name="Carbonero P."/>
            <person name="Paz-Ares J."/>
            <person name="Davis S.J."/>
            <person name="Pecinka A."/>
            <person name="Quesneville H."/>
            <person name="Colot V."/>
            <person name="Lysak M.A."/>
            <person name="Weigel D."/>
            <person name="Coupland G."/>
            <person name="Schneeberger K."/>
        </authorList>
    </citation>
    <scope>NUCLEOTIDE SEQUENCE [LARGE SCALE GENOMIC DNA]</scope>
    <source>
        <strain evidence="4">cv. Pajares</strain>
    </source>
</reference>
<keyword evidence="1" id="KW-0175">Coiled coil</keyword>
<dbReference type="Pfam" id="PF22486">
    <property type="entry name" value="MATH_2"/>
    <property type="match status" value="1"/>
</dbReference>
<sequence length="224" mass="25749">MALLLLIPRPRDTFAMGMVKIIVLGDYKWHLYIYPKGEQGSDYLALYLEVDDYQSLPSGWRRNAQFRLTIVNQKSQDLSVQKASTAQRWFDKPGPGWGFKEMISFTTLNAKDGGFLVNDELLVAAEVEVLDVDGILGQPVRRISELHPDVASKFRGKNQNLKTTCMSFLLSLMETLRQPVKELSYEDLEEADMALTYLKYVNFKVDWLETELEQVKKKKETEEA</sequence>
<dbReference type="EMBL" id="CM002874">
    <property type="protein sequence ID" value="KFK31936.1"/>
    <property type="molecule type" value="Genomic_DNA"/>
</dbReference>
<organism evidence="3 4">
    <name type="scientific">Arabis alpina</name>
    <name type="common">Alpine rock-cress</name>
    <dbReference type="NCBI Taxonomy" id="50452"/>
    <lineage>
        <taxon>Eukaryota</taxon>
        <taxon>Viridiplantae</taxon>
        <taxon>Streptophyta</taxon>
        <taxon>Embryophyta</taxon>
        <taxon>Tracheophyta</taxon>
        <taxon>Spermatophyta</taxon>
        <taxon>Magnoliopsida</taxon>
        <taxon>eudicotyledons</taxon>
        <taxon>Gunneridae</taxon>
        <taxon>Pentapetalae</taxon>
        <taxon>rosids</taxon>
        <taxon>malvids</taxon>
        <taxon>Brassicales</taxon>
        <taxon>Brassicaceae</taxon>
        <taxon>Arabideae</taxon>
        <taxon>Arabis</taxon>
    </lineage>
</organism>
<dbReference type="InterPro" id="IPR050804">
    <property type="entry name" value="MCC"/>
</dbReference>
<accession>A0A087GPY4</accession>
<dbReference type="Proteomes" id="UP000029120">
    <property type="component" value="Chromosome 6"/>
</dbReference>
<dbReference type="Gene3D" id="2.60.210.10">
    <property type="entry name" value="Apoptosis, Tumor Necrosis Factor Receptor Associated Protein 2, Chain A"/>
    <property type="match status" value="1"/>
</dbReference>
<dbReference type="CDD" id="cd00121">
    <property type="entry name" value="MATH"/>
    <property type="match status" value="1"/>
</dbReference>
<evidence type="ECO:0000259" key="2">
    <source>
        <dbReference type="PROSITE" id="PS50144"/>
    </source>
</evidence>
<dbReference type="InterPro" id="IPR002083">
    <property type="entry name" value="MATH/TRAF_dom"/>
</dbReference>
<dbReference type="PANTHER" id="PTHR46236:SF33">
    <property type="entry name" value="MEPRIN AND TRAF-LIKE DOMAIN-CONTAINING PROTEIN-RELATED"/>
    <property type="match status" value="1"/>
</dbReference>
<keyword evidence="4" id="KW-1185">Reference proteome</keyword>